<dbReference type="GO" id="GO:0043138">
    <property type="term" value="F:3'-5' DNA helicase activity"/>
    <property type="evidence" value="ECO:0007669"/>
    <property type="project" value="TreeGrafter"/>
</dbReference>
<proteinExistence type="predicted"/>
<dbReference type="InterPro" id="IPR014001">
    <property type="entry name" value="Helicase_ATP-bd"/>
</dbReference>
<dbReference type="InterPro" id="IPR011545">
    <property type="entry name" value="DEAD/DEAH_box_helicase_dom"/>
</dbReference>
<feature type="non-terminal residue" evidence="3">
    <location>
        <position position="301"/>
    </location>
</feature>
<dbReference type="AlphaFoldDB" id="A0A930KU57"/>
<evidence type="ECO:0000313" key="3">
    <source>
        <dbReference type="EMBL" id="MBF1650737.1"/>
    </source>
</evidence>
<dbReference type="Pfam" id="PF00270">
    <property type="entry name" value="DEAD"/>
    <property type="match status" value="1"/>
</dbReference>
<protein>
    <submittedName>
        <fullName evidence="3">DEAD/DEAH box helicase</fullName>
    </submittedName>
</protein>
<evidence type="ECO:0000256" key="1">
    <source>
        <dbReference type="SAM" id="MobiDB-lite"/>
    </source>
</evidence>
<gene>
    <name evidence="3" type="ORF">HXO56_11790</name>
</gene>
<dbReference type="PROSITE" id="PS51192">
    <property type="entry name" value="HELICASE_ATP_BIND_1"/>
    <property type="match status" value="1"/>
</dbReference>
<dbReference type="SMART" id="SM00487">
    <property type="entry name" value="DEXDc"/>
    <property type="match status" value="1"/>
</dbReference>
<feature type="region of interest" description="Disordered" evidence="1">
    <location>
        <begin position="1"/>
        <end position="28"/>
    </location>
</feature>
<dbReference type="GO" id="GO:0005524">
    <property type="term" value="F:ATP binding"/>
    <property type="evidence" value="ECO:0007669"/>
    <property type="project" value="InterPro"/>
</dbReference>
<sequence>MMRPDPSPGSPADGHPGFSPSLRPDENLREQLSRLMPKLPGDGSLPPQITHVHRIPAREGQYSPWPHWLHPRVIEAFESLGVHEPYTHQVQAAQAAHCAFDAALAEDAHRLSFGRASGQGHDESDTTARHVIVATGTASGKSLSYLMPAFDALYRGARREPLSTTAADAGSTGFHQRANVLYISPARALSADQLNAITAYHLPGLNAATYDGDTPAQERRWVREHANFVLTTPDKLNYGILGNHRQWANFLRGLRYVVLDEVHSYRGVFGAHIANLLRRLRRVCALYRGSPVFYGASATSA</sequence>
<keyword evidence="3" id="KW-0347">Helicase</keyword>
<reference evidence="3" key="1">
    <citation type="submission" date="2020-04" db="EMBL/GenBank/DDBJ databases">
        <title>Deep metagenomics examines the oral microbiome during advanced dental caries in children, revealing novel taxa and co-occurrences with host molecules.</title>
        <authorList>
            <person name="Baker J.L."/>
            <person name="Morton J.T."/>
            <person name="Dinis M."/>
            <person name="Alvarez R."/>
            <person name="Tran N.C."/>
            <person name="Knight R."/>
            <person name="Edlund A."/>
        </authorList>
    </citation>
    <scope>NUCLEOTIDE SEQUENCE</scope>
    <source>
        <strain evidence="3">JCVI_47_bin.4</strain>
    </source>
</reference>
<evidence type="ECO:0000259" key="2">
    <source>
        <dbReference type="PROSITE" id="PS51192"/>
    </source>
</evidence>
<accession>A0A930KU57</accession>
<dbReference type="InterPro" id="IPR027417">
    <property type="entry name" value="P-loop_NTPase"/>
</dbReference>
<dbReference type="GO" id="GO:0003676">
    <property type="term" value="F:nucleic acid binding"/>
    <property type="evidence" value="ECO:0007669"/>
    <property type="project" value="InterPro"/>
</dbReference>
<dbReference type="Proteomes" id="UP000769484">
    <property type="component" value="Unassembled WGS sequence"/>
</dbReference>
<keyword evidence="3" id="KW-0378">Hydrolase</keyword>
<feature type="domain" description="Helicase ATP-binding" evidence="2">
    <location>
        <begin position="122"/>
        <end position="301"/>
    </location>
</feature>
<name>A0A930KU57_9MICC</name>
<keyword evidence="3" id="KW-0067">ATP-binding</keyword>
<dbReference type="GO" id="GO:0006289">
    <property type="term" value="P:nucleotide-excision repair"/>
    <property type="evidence" value="ECO:0007669"/>
    <property type="project" value="TreeGrafter"/>
</dbReference>
<dbReference type="SUPFAM" id="SSF52540">
    <property type="entry name" value="P-loop containing nucleoside triphosphate hydrolases"/>
    <property type="match status" value="1"/>
</dbReference>
<dbReference type="GO" id="GO:0036297">
    <property type="term" value="P:interstrand cross-link repair"/>
    <property type="evidence" value="ECO:0007669"/>
    <property type="project" value="TreeGrafter"/>
</dbReference>
<comment type="caution">
    <text evidence="3">The sequence shown here is derived from an EMBL/GenBank/DDBJ whole genome shotgun (WGS) entry which is preliminary data.</text>
</comment>
<organism evidence="3 4">
    <name type="scientific">Rothia dentocariosa</name>
    <dbReference type="NCBI Taxonomy" id="2047"/>
    <lineage>
        <taxon>Bacteria</taxon>
        <taxon>Bacillati</taxon>
        <taxon>Actinomycetota</taxon>
        <taxon>Actinomycetes</taxon>
        <taxon>Micrococcales</taxon>
        <taxon>Micrococcaceae</taxon>
        <taxon>Rothia</taxon>
    </lineage>
</organism>
<dbReference type="EMBL" id="JABZXJ010000104">
    <property type="protein sequence ID" value="MBF1650737.1"/>
    <property type="molecule type" value="Genomic_DNA"/>
</dbReference>
<dbReference type="Gene3D" id="3.40.50.300">
    <property type="entry name" value="P-loop containing nucleotide triphosphate hydrolases"/>
    <property type="match status" value="1"/>
</dbReference>
<keyword evidence="3" id="KW-0547">Nucleotide-binding</keyword>
<dbReference type="PANTHER" id="PTHR47957:SF3">
    <property type="entry name" value="ATP-DEPENDENT HELICASE HRQ1"/>
    <property type="match status" value="1"/>
</dbReference>
<dbReference type="PANTHER" id="PTHR47957">
    <property type="entry name" value="ATP-DEPENDENT HELICASE HRQ1"/>
    <property type="match status" value="1"/>
</dbReference>
<evidence type="ECO:0000313" key="4">
    <source>
        <dbReference type="Proteomes" id="UP000769484"/>
    </source>
</evidence>